<evidence type="ECO:0000313" key="4">
    <source>
        <dbReference type="Proteomes" id="UP000663879"/>
    </source>
</evidence>
<sequence>MQEISKKILFYINKIENNTIQISEVIQHATNQTKSDIKFFSNLANYDTSQTLNTQTENLLPNVNNSSLAYDSSGAAKYIVVVVLLYGFGIIFFIGSQVRSTQKYSDEVDGVNAEKILKSMETEIFTKEVLEKLSNKEHREKAWKIYLADNKNVNIGDSAYDKSLLSPERHMTGEDVREIDREAVESIERKLKTLKGQYEDSTDEIENIKEILKTKFKSNNLTNNFKSFRLKRKTAHTSEKKKLGNKSMSTPILILQTDVDGLIKHKEARMKLKNVKSIESINKSTCSITSNE</sequence>
<name>A0A813Z477_9BILA</name>
<proteinExistence type="predicted"/>
<accession>A0A813Z477</accession>
<keyword evidence="2" id="KW-0812">Transmembrane</keyword>
<dbReference type="OrthoDB" id="10597683at2759"/>
<keyword evidence="2" id="KW-1133">Transmembrane helix</keyword>
<keyword evidence="1" id="KW-0175">Coiled coil</keyword>
<feature type="non-terminal residue" evidence="3">
    <location>
        <position position="1"/>
    </location>
</feature>
<keyword evidence="2" id="KW-0472">Membrane</keyword>
<gene>
    <name evidence="3" type="ORF">OXX778_LOCUS11023</name>
</gene>
<dbReference type="EMBL" id="CAJNOC010001817">
    <property type="protein sequence ID" value="CAF0893307.1"/>
    <property type="molecule type" value="Genomic_DNA"/>
</dbReference>
<reference evidence="3" key="1">
    <citation type="submission" date="2021-02" db="EMBL/GenBank/DDBJ databases">
        <authorList>
            <person name="Nowell W R."/>
        </authorList>
    </citation>
    <scope>NUCLEOTIDE SEQUENCE</scope>
    <source>
        <strain evidence="3">Ploen Becks lab</strain>
    </source>
</reference>
<evidence type="ECO:0000256" key="2">
    <source>
        <dbReference type="SAM" id="Phobius"/>
    </source>
</evidence>
<evidence type="ECO:0000313" key="3">
    <source>
        <dbReference type="EMBL" id="CAF0893307.1"/>
    </source>
</evidence>
<evidence type="ECO:0000256" key="1">
    <source>
        <dbReference type="SAM" id="Coils"/>
    </source>
</evidence>
<dbReference type="Proteomes" id="UP000663879">
    <property type="component" value="Unassembled WGS sequence"/>
</dbReference>
<comment type="caution">
    <text evidence="3">The sequence shown here is derived from an EMBL/GenBank/DDBJ whole genome shotgun (WGS) entry which is preliminary data.</text>
</comment>
<dbReference type="AlphaFoldDB" id="A0A813Z477"/>
<keyword evidence="4" id="KW-1185">Reference proteome</keyword>
<protein>
    <submittedName>
        <fullName evidence="3">Uncharacterized protein</fullName>
    </submittedName>
</protein>
<feature type="coiled-coil region" evidence="1">
    <location>
        <begin position="184"/>
        <end position="211"/>
    </location>
</feature>
<feature type="transmembrane region" description="Helical" evidence="2">
    <location>
        <begin position="75"/>
        <end position="95"/>
    </location>
</feature>
<organism evidence="3 4">
    <name type="scientific">Brachionus calyciflorus</name>
    <dbReference type="NCBI Taxonomy" id="104777"/>
    <lineage>
        <taxon>Eukaryota</taxon>
        <taxon>Metazoa</taxon>
        <taxon>Spiralia</taxon>
        <taxon>Gnathifera</taxon>
        <taxon>Rotifera</taxon>
        <taxon>Eurotatoria</taxon>
        <taxon>Monogononta</taxon>
        <taxon>Pseudotrocha</taxon>
        <taxon>Ploima</taxon>
        <taxon>Brachionidae</taxon>
        <taxon>Brachionus</taxon>
    </lineage>
</organism>